<dbReference type="GO" id="GO:0008076">
    <property type="term" value="C:voltage-gated potassium channel complex"/>
    <property type="evidence" value="ECO:0007669"/>
    <property type="project" value="InterPro"/>
</dbReference>
<keyword evidence="7" id="KW-0407">Ion channel</keyword>
<dbReference type="EMBL" id="DACQKT010000056">
    <property type="protein sequence ID" value="HAS6680381.1"/>
    <property type="molecule type" value="Genomic_DNA"/>
</dbReference>
<reference evidence="10" key="2">
    <citation type="submission" date="2019-12" db="EMBL/GenBank/DDBJ databases">
        <authorList>
            <consortium name="NCBI Pathogen Detection Project"/>
        </authorList>
    </citation>
    <scope>NUCLEOTIDE SEQUENCE</scope>
    <source>
        <strain evidence="10">1930</strain>
    </source>
</reference>
<gene>
    <name evidence="10" type="ORF">I7278_26855</name>
</gene>
<sequence length="149" mass="16726">VYLPLGVIIFGYVVLILLIDRTLKVNKYEFWLIPLVYLATTVYIAVLFTIALTHINASLHKEITPTAFDYFYFSVISLTSVGYGDFTPQSVSEKLVAITMALVGTAHMVVFVALIMSKISEANSKNASPKEQQPKTKRYILELTEEKQS</sequence>
<evidence type="ECO:0000256" key="1">
    <source>
        <dbReference type="ARBA" id="ARBA00004141"/>
    </source>
</evidence>
<dbReference type="Gene3D" id="1.10.287.70">
    <property type="match status" value="1"/>
</dbReference>
<dbReference type="GO" id="GO:0001508">
    <property type="term" value="P:action potential"/>
    <property type="evidence" value="ECO:0007669"/>
    <property type="project" value="TreeGrafter"/>
</dbReference>
<feature type="transmembrane region" description="Helical" evidence="8">
    <location>
        <begin position="95"/>
        <end position="116"/>
    </location>
</feature>
<feature type="transmembrane region" description="Helical" evidence="8">
    <location>
        <begin position="35"/>
        <end position="55"/>
    </location>
</feature>
<feature type="domain" description="Potassium channel" evidence="9">
    <location>
        <begin position="46"/>
        <end position="120"/>
    </location>
</feature>
<dbReference type="InterPro" id="IPR013099">
    <property type="entry name" value="K_chnl_dom"/>
</dbReference>
<evidence type="ECO:0000256" key="3">
    <source>
        <dbReference type="ARBA" id="ARBA00022692"/>
    </source>
</evidence>
<comment type="subcellular location">
    <subcellularLocation>
        <location evidence="1">Membrane</location>
        <topology evidence="1">Multi-pass membrane protein</topology>
    </subcellularLocation>
</comment>
<dbReference type="Proteomes" id="UP000856022">
    <property type="component" value="Unassembled WGS sequence"/>
</dbReference>
<evidence type="ECO:0000256" key="7">
    <source>
        <dbReference type="ARBA" id="ARBA00023303"/>
    </source>
</evidence>
<keyword evidence="3 8" id="KW-0812">Transmembrane</keyword>
<keyword evidence="2" id="KW-0813">Transport</keyword>
<dbReference type="PANTHER" id="PTHR11537">
    <property type="entry name" value="VOLTAGE-GATED POTASSIUM CHANNEL"/>
    <property type="match status" value="1"/>
</dbReference>
<keyword evidence="5" id="KW-0406">Ion transport</keyword>
<evidence type="ECO:0000256" key="5">
    <source>
        <dbReference type="ARBA" id="ARBA00023065"/>
    </source>
</evidence>
<evidence type="ECO:0000256" key="6">
    <source>
        <dbReference type="ARBA" id="ARBA00023136"/>
    </source>
</evidence>
<comment type="caution">
    <text evidence="10">The sequence shown here is derived from an EMBL/GenBank/DDBJ whole genome shotgun (WGS) entry which is preliminary data.</text>
</comment>
<name>A0A8H9K580_VIBPH</name>
<keyword evidence="4 8" id="KW-1133">Transmembrane helix</keyword>
<reference evidence="10" key="1">
    <citation type="journal article" date="2018" name="Genome Biol.">
        <title>SKESA: strategic k-mer extension for scrupulous assemblies.</title>
        <authorList>
            <person name="Souvorov A."/>
            <person name="Agarwala R."/>
            <person name="Lipman D.J."/>
        </authorList>
    </citation>
    <scope>NUCLEOTIDE SEQUENCE</scope>
    <source>
        <strain evidence="10">1930</strain>
    </source>
</reference>
<feature type="non-terminal residue" evidence="10">
    <location>
        <position position="1"/>
    </location>
</feature>
<evidence type="ECO:0000313" key="10">
    <source>
        <dbReference type="EMBL" id="HAS6680381.1"/>
    </source>
</evidence>
<dbReference type="SUPFAM" id="SSF81324">
    <property type="entry name" value="Voltage-gated potassium channels"/>
    <property type="match status" value="1"/>
</dbReference>
<evidence type="ECO:0000259" key="9">
    <source>
        <dbReference type="Pfam" id="PF07885"/>
    </source>
</evidence>
<dbReference type="AlphaFoldDB" id="A0A8H9K580"/>
<keyword evidence="6 8" id="KW-0472">Membrane</keyword>
<feature type="transmembrane region" description="Helical" evidence="8">
    <location>
        <begin position="6"/>
        <end position="23"/>
    </location>
</feature>
<protein>
    <recommendedName>
        <fullName evidence="9">Potassium channel domain-containing protein</fullName>
    </recommendedName>
</protein>
<proteinExistence type="predicted"/>
<evidence type="ECO:0000256" key="4">
    <source>
        <dbReference type="ARBA" id="ARBA00022989"/>
    </source>
</evidence>
<organism evidence="10">
    <name type="scientific">Vibrio parahaemolyticus</name>
    <dbReference type="NCBI Taxonomy" id="670"/>
    <lineage>
        <taxon>Bacteria</taxon>
        <taxon>Pseudomonadati</taxon>
        <taxon>Pseudomonadota</taxon>
        <taxon>Gammaproteobacteria</taxon>
        <taxon>Vibrionales</taxon>
        <taxon>Vibrionaceae</taxon>
        <taxon>Vibrio</taxon>
    </lineage>
</organism>
<dbReference type="Pfam" id="PF07885">
    <property type="entry name" value="Ion_trans_2"/>
    <property type="match status" value="1"/>
</dbReference>
<evidence type="ECO:0000256" key="8">
    <source>
        <dbReference type="SAM" id="Phobius"/>
    </source>
</evidence>
<evidence type="ECO:0000256" key="2">
    <source>
        <dbReference type="ARBA" id="ARBA00022448"/>
    </source>
</evidence>
<dbReference type="GO" id="GO:0005249">
    <property type="term" value="F:voltage-gated potassium channel activity"/>
    <property type="evidence" value="ECO:0007669"/>
    <property type="project" value="InterPro"/>
</dbReference>
<accession>A0A8H9K580</accession>
<dbReference type="PANTHER" id="PTHR11537:SF254">
    <property type="entry name" value="POTASSIUM VOLTAGE-GATED CHANNEL PROTEIN SHAB"/>
    <property type="match status" value="1"/>
</dbReference>
<dbReference type="InterPro" id="IPR028325">
    <property type="entry name" value="VG_K_chnl"/>
</dbReference>